<keyword evidence="4" id="KW-1133">Transmembrane helix</keyword>
<dbReference type="PROSITE" id="PS51125">
    <property type="entry name" value="NHL"/>
    <property type="match status" value="1"/>
</dbReference>
<evidence type="ECO:0000256" key="2">
    <source>
        <dbReference type="ARBA" id="ARBA00022737"/>
    </source>
</evidence>
<name>A0A7W7ZFJ1_9BACT</name>
<dbReference type="Pfam" id="PF13517">
    <property type="entry name" value="FG-GAP_3"/>
    <property type="match status" value="3"/>
</dbReference>
<evidence type="ECO:0000259" key="5">
    <source>
        <dbReference type="Pfam" id="PF13290"/>
    </source>
</evidence>
<dbReference type="InterPro" id="IPR056822">
    <property type="entry name" value="TEN_NHL"/>
</dbReference>
<dbReference type="InterPro" id="IPR013517">
    <property type="entry name" value="FG-GAP"/>
</dbReference>
<organism evidence="7 8">
    <name type="scientific">Granulicella aggregans</name>
    <dbReference type="NCBI Taxonomy" id="474949"/>
    <lineage>
        <taxon>Bacteria</taxon>
        <taxon>Pseudomonadati</taxon>
        <taxon>Acidobacteriota</taxon>
        <taxon>Terriglobia</taxon>
        <taxon>Terriglobales</taxon>
        <taxon>Acidobacteriaceae</taxon>
        <taxon>Granulicella</taxon>
    </lineage>
</organism>
<feature type="transmembrane region" description="Helical" evidence="4">
    <location>
        <begin position="1484"/>
        <end position="1502"/>
    </location>
</feature>
<dbReference type="Pfam" id="PF25021">
    <property type="entry name" value="TEN_NHL"/>
    <property type="match status" value="1"/>
</dbReference>
<dbReference type="InterPro" id="IPR014756">
    <property type="entry name" value="Ig_E-set"/>
</dbReference>
<dbReference type="Gene3D" id="2.130.10.130">
    <property type="entry name" value="Integrin alpha, N-terminal"/>
    <property type="match status" value="2"/>
</dbReference>
<dbReference type="Gene3D" id="2.60.40.10">
    <property type="entry name" value="Immunoglobulins"/>
    <property type="match status" value="1"/>
</dbReference>
<dbReference type="Pfam" id="PF13290">
    <property type="entry name" value="CHB_HEX_C_1"/>
    <property type="match status" value="3"/>
</dbReference>
<keyword evidence="2" id="KW-0677">Repeat</keyword>
<dbReference type="SUPFAM" id="SSF69318">
    <property type="entry name" value="Integrin alpha N-terminal domain"/>
    <property type="match status" value="1"/>
</dbReference>
<accession>A0A7W7ZFJ1</accession>
<sequence length="1558" mass="154775">MATAFLAVVNADSILLFLGAGDGTFTAAPASLAIGMSTTAVMTGDFNNDGKLDLALVNSCGDAYPCNNDAGTVWIYLGSGDGTFTKVPGSLTAGPSSLGLALGDFNGDGVLDLAVTNYGAISSNQVTVLLGKGDGSFNAAVSYSVQGFNSKSAVVEDFNGDGIADLAVGQFWHGLFGYLQGIGDGTFAPGVGFSANAQLGSGYIASADFNGDGLPDLVLPSQDGNVPVVLSQPNETVTASVSSIAPIGPGTHQVAASYPGNSNYASSISGTVALTATLKPLVLSVAPDTYSTVQTLSISESIPGATIYYQASGTTLNTKGLVPYTGPLTFANGGGEIIQAYATETGYQQSDYVYATYTLTYPATATPAISLTPGYYANQQSVTITDSDATAKIYYTTNGATPTVASNLYTGPITVSSSETVAAAALSYGRSYSQSASAQYVIGTSSASLIYSIAGTRVAGYAGDGGPATLAQLNYPTSLVKDAIGNVYFSDSENHMVRRIAAGTGILSDVVGNGFSGNTGDGGPGTSAELGSPNALLLDNGSLYISDNVYPVIRKLDLSSGVITTYAGGSTSLPGDGGPATAANIGNVFGLAVDSSHNLYLGGSFNTVRQINAATGIISTIVGTGQYGYSGDGGPASGAAFRYMGGVAFDASGNLYIADTGNDLIRKVAATAGVITPSSVISTFAGTTPTNSIANGGYSGDGGPATSATLNEPRTVASDSSGNLFIVDGYNHVIREVTASSGIITTVVGNGVICGPPGDGGAATSASLCYPQGLAVDGAGDIYVTDLLNRIREVVTASAPPTVQAATPTFSLASGSYTSAQSVAISDSTPGTSIYVTFDGSTPTTDLAGYSLPLNVSGTVTLKAIAIGPGHLVSSPATATYTFSGSSPVITTVAGTGTSGFSGAGGPASGVTFAEPRGLAINKSGDLYVSDLLNNVIWKIAASAGTAELYAGTGQRTYTGDGGPAASAALNYPAELALDSSGNLYVADSANNVVRKIDAATGIISTYAGTGTGYYGASGDGGPATSASLSGPAGLAFDPAGNLYIADTGNNRVRVVTMATGVINTIAGNGNYLYSGDSGPATSAGVPNPDSVAVDKAGNLYIGSSYGARIRKVTAATGVIDAIAGFEDLAGQTGDGASATSAEVASRGLLLDSAGNLYISNSPGEIRKLNLSTGVISDVAGIGYPGYSGDGGAAAVAEIAYPMQATFDASGNLYFADSSFRVRKVTFTEQNTAAPSFSVAAGTYTAAQTVALTSTTPNATIYYTLDGSTPTTSSSVYTAPIMVNTSETIKAFAAAINSSPSAVVSASYVLNLPAPTPSIASLSPAYVSTGSAQFNLTVSGSGFTSASAVVWGSSTLTTEYVSSSQLIATVPASDISSAGIVSVTVQTPAPGGGASNALQFEVDTAGSSTPPSFPTSSATVSAGGTATYPVTLPASATNISVKCLNLPAGAACSYSSSAGALTITTTSTTPTGTYQITAVFTETLPGAALAFLFLPLLLTPIAKAKLRRNSRAALSLVIVGVATVALVAGCSSGGGGSSTPPPVTHQVTSSGTVTLVVK</sequence>
<evidence type="ECO:0000256" key="1">
    <source>
        <dbReference type="ARBA" id="ARBA00022729"/>
    </source>
</evidence>
<evidence type="ECO:0000313" key="7">
    <source>
        <dbReference type="EMBL" id="MBB5058768.1"/>
    </source>
</evidence>
<reference evidence="7 8" key="1">
    <citation type="submission" date="2020-08" db="EMBL/GenBank/DDBJ databases">
        <title>Genomic Encyclopedia of Type Strains, Phase IV (KMG-V): Genome sequencing to study the core and pangenomes of soil and plant-associated prokaryotes.</title>
        <authorList>
            <person name="Whitman W."/>
        </authorList>
    </citation>
    <scope>NUCLEOTIDE SEQUENCE [LARGE SCALE GENOMIC DNA]</scope>
    <source>
        <strain evidence="7 8">M8UP14</strain>
    </source>
</reference>
<dbReference type="InterPro" id="IPR013783">
    <property type="entry name" value="Ig-like_fold"/>
</dbReference>
<evidence type="ECO:0000256" key="3">
    <source>
        <dbReference type="PROSITE-ProRule" id="PRU00504"/>
    </source>
</evidence>
<evidence type="ECO:0008006" key="9">
    <source>
        <dbReference type="Google" id="ProtNLM"/>
    </source>
</evidence>
<evidence type="ECO:0000313" key="8">
    <source>
        <dbReference type="Proteomes" id="UP000540989"/>
    </source>
</evidence>
<feature type="domain" description="GH29D-like beta-sandwich" evidence="5">
    <location>
        <begin position="813"/>
        <end position="875"/>
    </location>
</feature>
<feature type="repeat" description="NHL" evidence="3">
    <location>
        <begin position="1029"/>
        <end position="1059"/>
    </location>
</feature>
<dbReference type="SUPFAM" id="SSF63825">
    <property type="entry name" value="YWTD domain"/>
    <property type="match status" value="1"/>
</dbReference>
<dbReference type="Gene3D" id="2.120.10.30">
    <property type="entry name" value="TolB, C-terminal domain"/>
    <property type="match status" value="6"/>
</dbReference>
<keyword evidence="1" id="KW-0732">Signal</keyword>
<feature type="transmembrane region" description="Helical" evidence="4">
    <location>
        <begin position="1514"/>
        <end position="1534"/>
    </location>
</feature>
<keyword evidence="8" id="KW-1185">Reference proteome</keyword>
<dbReference type="InterPro" id="IPR059177">
    <property type="entry name" value="GH29D-like_dom"/>
</dbReference>
<keyword evidence="4" id="KW-0472">Membrane</keyword>
<dbReference type="PANTHER" id="PTHR46388:SF2">
    <property type="entry name" value="NHL REPEAT-CONTAINING PROTEIN 2"/>
    <property type="match status" value="1"/>
</dbReference>
<comment type="caution">
    <text evidence="7">The sequence shown here is derived from an EMBL/GenBank/DDBJ whole genome shotgun (WGS) entry which is preliminary data.</text>
</comment>
<feature type="domain" description="GH29D-like beta-sandwich" evidence="5">
    <location>
        <begin position="1240"/>
        <end position="1305"/>
    </location>
</feature>
<dbReference type="EMBL" id="JACHIP010000004">
    <property type="protein sequence ID" value="MBB5058768.1"/>
    <property type="molecule type" value="Genomic_DNA"/>
</dbReference>
<dbReference type="InterPro" id="IPR011042">
    <property type="entry name" value="6-blade_b-propeller_TolB-like"/>
</dbReference>
<dbReference type="Proteomes" id="UP000540989">
    <property type="component" value="Unassembled WGS sequence"/>
</dbReference>
<evidence type="ECO:0000256" key="4">
    <source>
        <dbReference type="SAM" id="Phobius"/>
    </source>
</evidence>
<gene>
    <name evidence="7" type="ORF">HDF16_003482</name>
</gene>
<dbReference type="PANTHER" id="PTHR46388">
    <property type="entry name" value="NHL REPEAT-CONTAINING PROTEIN 2"/>
    <property type="match status" value="1"/>
</dbReference>
<dbReference type="CDD" id="cd05819">
    <property type="entry name" value="NHL"/>
    <property type="match status" value="1"/>
</dbReference>
<dbReference type="InterPro" id="IPR001258">
    <property type="entry name" value="NHL_repeat"/>
</dbReference>
<evidence type="ECO:0000259" key="6">
    <source>
        <dbReference type="Pfam" id="PF25021"/>
    </source>
</evidence>
<dbReference type="SUPFAM" id="SSF63829">
    <property type="entry name" value="Calcium-dependent phosphotriesterase"/>
    <property type="match status" value="1"/>
</dbReference>
<proteinExistence type="predicted"/>
<feature type="domain" description="Teneurin NHL" evidence="6">
    <location>
        <begin position="650"/>
        <end position="750"/>
    </location>
</feature>
<dbReference type="SUPFAM" id="SSF81296">
    <property type="entry name" value="E set domains"/>
    <property type="match status" value="1"/>
</dbReference>
<dbReference type="SUPFAM" id="SSF101898">
    <property type="entry name" value="NHL repeat"/>
    <property type="match status" value="1"/>
</dbReference>
<dbReference type="InterPro" id="IPR028994">
    <property type="entry name" value="Integrin_alpha_N"/>
</dbReference>
<protein>
    <recommendedName>
        <fullName evidence="9">NHL repeat-containing protein</fullName>
    </recommendedName>
</protein>
<dbReference type="Pfam" id="PF01436">
    <property type="entry name" value="NHL"/>
    <property type="match status" value="1"/>
</dbReference>
<dbReference type="CDD" id="cd00102">
    <property type="entry name" value="IPT"/>
    <property type="match status" value="1"/>
</dbReference>
<feature type="domain" description="GH29D-like beta-sandwich" evidence="5">
    <location>
        <begin position="372"/>
        <end position="431"/>
    </location>
</feature>
<keyword evidence="4" id="KW-0812">Transmembrane</keyword>